<protein>
    <submittedName>
        <fullName evidence="1">Uncharacterized protein</fullName>
    </submittedName>
</protein>
<dbReference type="EMBL" id="JACHNB010000001">
    <property type="protein sequence ID" value="MBB4738350.1"/>
    <property type="molecule type" value="Genomic_DNA"/>
</dbReference>
<reference evidence="1 2" key="1">
    <citation type="submission" date="2020-08" db="EMBL/GenBank/DDBJ databases">
        <title>Sequencing the genomes of 1000 actinobacteria strains.</title>
        <authorList>
            <person name="Klenk H.-P."/>
        </authorList>
    </citation>
    <scope>NUCLEOTIDE SEQUENCE [LARGE SCALE GENOMIC DNA]</scope>
    <source>
        <strain evidence="1 2">DSM 45809</strain>
    </source>
</reference>
<evidence type="ECO:0000313" key="2">
    <source>
        <dbReference type="Proteomes" id="UP000546162"/>
    </source>
</evidence>
<sequence length="205" mass="22066">MKGFTAGQRITLLFATDTVRAGALGTVREFHPEQDTVIADWDNGPTATPHPSAELSAVTSSWVPAAGTGLTWPQTLDAVRAAAQRAARVVADQWCEHTLGEHAPGDPAMAARHALHDLATESPDLVLVLSQHHRAGHDMVEPPTDTDLVTLMDGPEHPSHWNISDDRWSEALDAYQDAFDAAVLRRVAEQCRIVAGPTGTPPTHE</sequence>
<dbReference type="AlphaFoldDB" id="A0A7W7GU61"/>
<dbReference type="RefSeq" id="WP_185038625.1">
    <property type="nucleotide sequence ID" value="NZ_BAABFG010000005.1"/>
</dbReference>
<gene>
    <name evidence="1" type="ORF">BJY16_001809</name>
</gene>
<comment type="caution">
    <text evidence="1">The sequence shown here is derived from an EMBL/GenBank/DDBJ whole genome shotgun (WGS) entry which is preliminary data.</text>
</comment>
<keyword evidence="2" id="KW-1185">Reference proteome</keyword>
<dbReference type="Proteomes" id="UP000546162">
    <property type="component" value="Unassembled WGS sequence"/>
</dbReference>
<evidence type="ECO:0000313" key="1">
    <source>
        <dbReference type="EMBL" id="MBB4738350.1"/>
    </source>
</evidence>
<name>A0A7W7GU61_9ACTN</name>
<organism evidence="1 2">
    <name type="scientific">Actinoplanes octamycinicus</name>
    <dbReference type="NCBI Taxonomy" id="135948"/>
    <lineage>
        <taxon>Bacteria</taxon>
        <taxon>Bacillati</taxon>
        <taxon>Actinomycetota</taxon>
        <taxon>Actinomycetes</taxon>
        <taxon>Micromonosporales</taxon>
        <taxon>Micromonosporaceae</taxon>
        <taxon>Actinoplanes</taxon>
    </lineage>
</organism>
<accession>A0A7W7GU61</accession>
<proteinExistence type="predicted"/>